<dbReference type="AlphaFoldDB" id="A0A5N5QJJ5"/>
<keyword evidence="3" id="KW-1185">Reference proteome</keyword>
<sequence length="517" mass="57869">MLETKRKVNDFASHRTKLVSIQPKLGCPGGQSDSPQGSSSIQGYPEGSDVLISSSSGSSASPELCLNERISSTPDCDDNYIHRDSTTLGAQNNQPLFATNSAAKHTIGPLLRLFAFYSRIPYSPPNQSMAFLNAPSVENYILSHCDRTMKNLYFKPPNNNQIRQLILSRLNASSITRWIMFLSFRIHESYLNGDTLQNQTYSRWLEDAEYALRSMLTYNLESHEAQDRLGDWLGVLLLKVRIAHASGVYMALKNATPTFLQLAFSIPSLWPADSDSTSIPLTSTIISPRHELSNFALVDSVCAMAFGLPQQVEYDTSLGASPLTPNHHESLLSFPTEFQVTLTEINACRDASSTARDWREIEHRLMTWEAQSGKQDSGWESWMVVAWLAVQESWRHTLLTYLYMAACGASSDDPRVQSSVCQIFRVTGTVKKQESSEADVPFFIQYLIAGICARSERHRKVVREELADASESKIWLMRGVDFVPVLDHLWHGAAANGQPIGWGDYMRSRETMLPIAL</sequence>
<proteinExistence type="predicted"/>
<reference evidence="2 3" key="1">
    <citation type="journal article" date="2019" name="Fungal Biol. Biotechnol.">
        <title>Draft genome sequence of fastidious pathogen Ceratobasidium theobromae, which causes vascular-streak dieback in Theobroma cacao.</title>
        <authorList>
            <person name="Ali S.S."/>
            <person name="Asman A."/>
            <person name="Shao J."/>
            <person name="Firmansyah A.P."/>
            <person name="Susilo A.W."/>
            <person name="Rosmana A."/>
            <person name="McMahon P."/>
            <person name="Junaid M."/>
            <person name="Guest D."/>
            <person name="Kheng T.Y."/>
            <person name="Meinhardt L.W."/>
            <person name="Bailey B.A."/>
        </authorList>
    </citation>
    <scope>NUCLEOTIDE SEQUENCE [LARGE SCALE GENOMIC DNA]</scope>
    <source>
        <strain evidence="2 3">CT2</strain>
    </source>
</reference>
<evidence type="ECO:0000256" key="1">
    <source>
        <dbReference type="SAM" id="MobiDB-lite"/>
    </source>
</evidence>
<dbReference type="InterPro" id="IPR021858">
    <property type="entry name" value="Fun_TF"/>
</dbReference>
<gene>
    <name evidence="2" type="ORF">CTheo_4867</name>
</gene>
<feature type="compositionally biased region" description="Low complexity" evidence="1">
    <location>
        <begin position="30"/>
        <end position="43"/>
    </location>
</feature>
<feature type="region of interest" description="Disordered" evidence="1">
    <location>
        <begin position="22"/>
        <end position="60"/>
    </location>
</feature>
<accession>A0A5N5QJJ5</accession>
<evidence type="ECO:0000313" key="2">
    <source>
        <dbReference type="EMBL" id="KAB5591703.1"/>
    </source>
</evidence>
<comment type="caution">
    <text evidence="2">The sequence shown here is derived from an EMBL/GenBank/DDBJ whole genome shotgun (WGS) entry which is preliminary data.</text>
</comment>
<organism evidence="2 3">
    <name type="scientific">Ceratobasidium theobromae</name>
    <dbReference type="NCBI Taxonomy" id="1582974"/>
    <lineage>
        <taxon>Eukaryota</taxon>
        <taxon>Fungi</taxon>
        <taxon>Dikarya</taxon>
        <taxon>Basidiomycota</taxon>
        <taxon>Agaricomycotina</taxon>
        <taxon>Agaricomycetes</taxon>
        <taxon>Cantharellales</taxon>
        <taxon>Ceratobasidiaceae</taxon>
        <taxon>Ceratobasidium</taxon>
    </lineage>
</organism>
<dbReference type="Pfam" id="PF11951">
    <property type="entry name" value="Fungal_trans_2"/>
    <property type="match status" value="1"/>
</dbReference>
<evidence type="ECO:0000313" key="3">
    <source>
        <dbReference type="Proteomes" id="UP000383932"/>
    </source>
</evidence>
<protein>
    <submittedName>
        <fullName evidence="2">Transcriptional regulatory protein</fullName>
    </submittedName>
</protein>
<dbReference type="EMBL" id="SSOP01000093">
    <property type="protein sequence ID" value="KAB5591703.1"/>
    <property type="molecule type" value="Genomic_DNA"/>
</dbReference>
<dbReference type="Proteomes" id="UP000383932">
    <property type="component" value="Unassembled WGS sequence"/>
</dbReference>
<name>A0A5N5QJJ5_9AGAM</name>